<evidence type="ECO:0000259" key="2">
    <source>
        <dbReference type="SMART" id="SM01017"/>
    </source>
</evidence>
<dbReference type="InterPro" id="IPR011022">
    <property type="entry name" value="Arrestin_C-like"/>
</dbReference>
<feature type="compositionally biased region" description="Basic and acidic residues" evidence="1">
    <location>
        <begin position="149"/>
        <end position="161"/>
    </location>
</feature>
<reference evidence="3 4" key="1">
    <citation type="submission" date="2014-02" db="EMBL/GenBank/DDBJ databases">
        <title>Transposable element dynamics among asymbiotic and ectomycorrhizal Amanita fungi.</title>
        <authorList>
            <consortium name="DOE Joint Genome Institute"/>
            <person name="Hess J."/>
            <person name="Skrede I."/>
            <person name="Wolfe B."/>
            <person name="LaButti K."/>
            <person name="Ohm R.A."/>
            <person name="Grigoriev I.V."/>
            <person name="Pringle A."/>
        </authorList>
    </citation>
    <scope>NUCLEOTIDE SEQUENCE [LARGE SCALE GENOMIC DNA]</scope>
    <source>
        <strain evidence="3 4">SKay4041</strain>
    </source>
</reference>
<dbReference type="SMART" id="SM01017">
    <property type="entry name" value="Arrestin_C"/>
    <property type="match status" value="1"/>
</dbReference>
<dbReference type="GO" id="GO:0031625">
    <property type="term" value="F:ubiquitin protein ligase binding"/>
    <property type="evidence" value="ECO:0007669"/>
    <property type="project" value="TreeGrafter"/>
</dbReference>
<dbReference type="EMBL" id="KZ301981">
    <property type="protein sequence ID" value="PFH52148.1"/>
    <property type="molecule type" value="Genomic_DNA"/>
</dbReference>
<dbReference type="AlphaFoldDB" id="A0A2A9NPV2"/>
<keyword evidence="4" id="KW-1185">Reference proteome</keyword>
<protein>
    <recommendedName>
        <fullName evidence="2">Arrestin C-terminal-like domain-containing protein</fullName>
    </recommendedName>
</protein>
<dbReference type="Pfam" id="PF02752">
    <property type="entry name" value="Arrestin_C"/>
    <property type="match status" value="1"/>
</dbReference>
<feature type="compositionally biased region" description="Basic and acidic residues" evidence="1">
    <location>
        <begin position="316"/>
        <end position="331"/>
    </location>
</feature>
<feature type="compositionally biased region" description="Polar residues" evidence="1">
    <location>
        <begin position="703"/>
        <end position="717"/>
    </location>
</feature>
<dbReference type="STRING" id="703135.A0A2A9NPV2"/>
<feature type="compositionally biased region" description="Basic and acidic residues" evidence="1">
    <location>
        <begin position="341"/>
        <end position="354"/>
    </location>
</feature>
<dbReference type="GO" id="GO:0030674">
    <property type="term" value="F:protein-macromolecule adaptor activity"/>
    <property type="evidence" value="ECO:0007669"/>
    <property type="project" value="TreeGrafter"/>
</dbReference>
<dbReference type="Pfam" id="PF00339">
    <property type="entry name" value="Arrestin_N"/>
    <property type="match status" value="1"/>
</dbReference>
<dbReference type="InterPro" id="IPR014752">
    <property type="entry name" value="Arrestin-like_C"/>
</dbReference>
<dbReference type="PANTHER" id="PTHR11188">
    <property type="entry name" value="ARRESTIN DOMAIN CONTAINING PROTEIN"/>
    <property type="match status" value="1"/>
</dbReference>
<dbReference type="OrthoDB" id="2238745at2759"/>
<sequence>MPPSEKPKKNSLSIRLTESAVFLRTRPGRRSTHDSQPSVLRGLLVFDLAKPTKISSIELELQAKSSSAWPEGFGARRVDITEEHTVFQASTVYFRAGKTQARRTTSIGPGIAPDELEASLEDWDASHPHTPRFLHDVSQPPTRPSSRRGSIDHSDLHLDPVDHHEDHHLHHLGRIPPYSLYAPGSPLASVSPSPASSMHHLPLVGTHVDIHTPPTSPTSRRSRASLALLSPAATISESNDYLSHGYFRHEHDAEMHDEAHHGDLSRHSTPLSPSPSQRPDSSRERRGRSGTRFSLASMSNALMHAMRPGTPLTPRHSTEDARISQRGRTLEKSSATMQDPTSHERGHSKERSTLNKFSEILRGDHDHKDSGSNWKEFKKGTYTYPISISIPGHCPPTMRCEYGSVSWRLRAVVHRPGTFRPRFTAAREVIIVACPIEDDIEDTENIIVERHWDQQLQYLVSVSGRSFYIGGAIPFSITLMPLAKVHVHRIVVYIEERVDYYTKMARPGHIDPIKRFELLSVKNSTKEDDPILPLETDDVDALKNSPLYTLCPVDGDLSEMASNLMGPGPWSFNKDLQLPKSCSQIHFTNKNKKSNIVINHTLKCVIRVSHGDDRYINPKTGKRKLFDIVIHTPVHILSSSFVQCRCNPDWSALPGYTERFTTSGSTRSTCPCEAKRLANGHDTPFMFRRSVMLERNATRHSSDSGASTAETSSVNHNTMRSLQDTISILEANTQYEQLVSGQVTETGESPPAYDEVS</sequence>
<feature type="region of interest" description="Disordered" evidence="1">
    <location>
        <begin position="257"/>
        <end position="293"/>
    </location>
</feature>
<evidence type="ECO:0000256" key="1">
    <source>
        <dbReference type="SAM" id="MobiDB-lite"/>
    </source>
</evidence>
<accession>A0A2A9NPV2</accession>
<organism evidence="3 4">
    <name type="scientific">Amanita thiersii Skay4041</name>
    <dbReference type="NCBI Taxonomy" id="703135"/>
    <lineage>
        <taxon>Eukaryota</taxon>
        <taxon>Fungi</taxon>
        <taxon>Dikarya</taxon>
        <taxon>Basidiomycota</taxon>
        <taxon>Agaricomycotina</taxon>
        <taxon>Agaricomycetes</taxon>
        <taxon>Agaricomycetidae</taxon>
        <taxon>Agaricales</taxon>
        <taxon>Pluteineae</taxon>
        <taxon>Amanitaceae</taxon>
        <taxon>Amanita</taxon>
    </lineage>
</organism>
<evidence type="ECO:0000313" key="3">
    <source>
        <dbReference type="EMBL" id="PFH52148.1"/>
    </source>
</evidence>
<dbReference type="GO" id="GO:0005886">
    <property type="term" value="C:plasma membrane"/>
    <property type="evidence" value="ECO:0007669"/>
    <property type="project" value="TreeGrafter"/>
</dbReference>
<feature type="region of interest" description="Disordered" evidence="1">
    <location>
        <begin position="305"/>
        <end position="354"/>
    </location>
</feature>
<dbReference type="Proteomes" id="UP000242287">
    <property type="component" value="Unassembled WGS sequence"/>
</dbReference>
<dbReference type="PANTHER" id="PTHR11188:SF17">
    <property type="entry name" value="FI21816P1"/>
    <property type="match status" value="1"/>
</dbReference>
<name>A0A2A9NPV2_9AGAR</name>
<dbReference type="InterPro" id="IPR014756">
    <property type="entry name" value="Ig_E-set"/>
</dbReference>
<evidence type="ECO:0000313" key="4">
    <source>
        <dbReference type="Proteomes" id="UP000242287"/>
    </source>
</evidence>
<dbReference type="InterPro" id="IPR011021">
    <property type="entry name" value="Arrestin-like_N"/>
</dbReference>
<feature type="region of interest" description="Disordered" evidence="1">
    <location>
        <begin position="125"/>
        <end position="161"/>
    </location>
</feature>
<feature type="compositionally biased region" description="Low complexity" evidence="1">
    <location>
        <begin position="270"/>
        <end position="279"/>
    </location>
</feature>
<gene>
    <name evidence="3" type="ORF">AMATHDRAFT_190088</name>
</gene>
<feature type="compositionally biased region" description="Basic and acidic residues" evidence="1">
    <location>
        <begin position="257"/>
        <end position="266"/>
    </location>
</feature>
<feature type="region of interest" description="Disordered" evidence="1">
    <location>
        <begin position="696"/>
        <end position="717"/>
    </location>
</feature>
<dbReference type="InterPro" id="IPR050357">
    <property type="entry name" value="Arrestin_domain-protein"/>
</dbReference>
<dbReference type="GO" id="GO:0070086">
    <property type="term" value="P:ubiquitin-dependent endocytosis"/>
    <property type="evidence" value="ECO:0007669"/>
    <property type="project" value="TreeGrafter"/>
</dbReference>
<dbReference type="Gene3D" id="2.60.40.640">
    <property type="match status" value="1"/>
</dbReference>
<feature type="domain" description="Arrestin C-terminal-like" evidence="2">
    <location>
        <begin position="452"/>
        <end position="641"/>
    </location>
</feature>
<proteinExistence type="predicted"/>
<dbReference type="SUPFAM" id="SSF81296">
    <property type="entry name" value="E set domains"/>
    <property type="match status" value="1"/>
</dbReference>
<dbReference type="GO" id="GO:0005829">
    <property type="term" value="C:cytosol"/>
    <property type="evidence" value="ECO:0007669"/>
    <property type="project" value="TreeGrafter"/>
</dbReference>